<dbReference type="InterPro" id="IPR007052">
    <property type="entry name" value="CS_dom"/>
</dbReference>
<keyword evidence="2" id="KW-0963">Cytoplasm</keyword>
<name>A0A813BPN3_9DINO</name>
<dbReference type="Gene3D" id="2.60.40.790">
    <property type="match status" value="2"/>
</dbReference>
<dbReference type="PROSITE" id="PS51203">
    <property type="entry name" value="CS"/>
    <property type="match status" value="2"/>
</dbReference>
<sequence>MQPVTSRLLEPEAVPVQGVLKPRGRSYEEVREKAVVARRTLRTTVLAAELLHLSICAALLTSEALAAAIANDGMLFRGSHGFEEAVSMSLLALSPILSAVATAVLCCRDLAVDPGLSPAFALLALFAAAEACFLAVSSAGTDRAMHAFGWPLELLVALGRSGAALAAGRPRTEAPAQEPRASPRPVGTRTKRRLPPTEAPPSSEGAIASEVKHSVTPVTEETLALPVQSCALLDFEELDYQSASPEEWKQKLLEQLRATLGITEEACSRFHLDFRNGAAGSLVAEIRAPETALQSLLKANKPLVLSHCGVVAAALPTRPNRAQEGLHHSHCAAARVVMASVRTWQRQLHMEMEDLRNKCQQRFQEIEENYTSFSNRSQEQHSRLKSLEAKAQLSLYRPALTALTDSVEVAGHPRSPEQHPAPFPQAQAVEAGAEAAAASVARRVTERVRQNLEAEMETLRHRFLQVVRDVEDLHRSAAIGRAQAAEASAASLRQLLVEALIRPGRPDEAQQLALKLLSQALNAATLLSAASLSPEPSSPIAEIFKKHESAVETRKICEDILAERIQDLLADGHGARGAIASALGKMESSASSAALPRSQQAVLPPPPRSTSEPRLVDHLNVKILELRAFSSDSPAARVDSVNFGIFGCVTCCSEDLGPQECSNFSWACGKMELEHQRAIGKWESQGIIAEMPFCFREAWKVQLPTDNCQYGRENLFPAMQETSNLVQGFAKMSVSYQQEPPPRVTDIGFVTGCRPGPLLQVAASEAQKILDTFSEQNLANTAWGFAKPQWNGLVLMAPGHQVSRVNASVASATATLDLALAKMPELFPQVKNAMLLAAADASSSMKFATGLMYCRGALQKAVQDAVFLKVYQHRARDLANAARSPGRLKTTEPVAAASICYCTFAAEDPAMLAAGVVQSGVGYSDAPDLGQNVNGRSSVQNLANAAQGFATLGAMGLKRISQPEPQAPTNTAVRSPGTLGVSNVAGSFAWRYTETDVSLEAAATQGRHKAGGDALPSGEVDLCDLSATVIMALEALSPVWPQRMSSAPLRPPPRSILKAAHAAPSSPLTVSGASAASAASLMCGLRRRGRPRLQASFRWEQGDATDQELRIFMPVGSNTSAKDVELELTETYLRIGLRGKPPMIEGDLWSCADVEDTYFELETRQTEVARKDVKELVLYLAKKRVETWEEILRPCYKWEPAGRYNEEIRIYVPLRDELRASDVDFQLANGRLRLRCAEKVVLDGELWGAVELEDCDWMIDVHDGQRSVIVSLGKLHVREHWERLWKSEEGKAGWPVFKTGSRKDVDMAVLGSLDYVHTLLNQRDVDYARDYLNHVLPDDEEP</sequence>
<evidence type="ECO:0000256" key="5">
    <source>
        <dbReference type="SAM" id="Phobius"/>
    </source>
</evidence>
<feature type="domain" description="CS" evidence="6">
    <location>
        <begin position="1191"/>
        <end position="1285"/>
    </location>
</feature>
<keyword evidence="5" id="KW-0472">Membrane</keyword>
<gene>
    <name evidence="7" type="ORF">SNEC2469_LOCUS31453</name>
</gene>
<evidence type="ECO:0000259" key="6">
    <source>
        <dbReference type="PROSITE" id="PS51203"/>
    </source>
</evidence>
<proteinExistence type="predicted"/>
<dbReference type="EMBL" id="CAJNJA010076252">
    <property type="protein sequence ID" value="CAE7917328.1"/>
    <property type="molecule type" value="Genomic_DNA"/>
</dbReference>
<dbReference type="GO" id="GO:0006457">
    <property type="term" value="P:protein folding"/>
    <property type="evidence" value="ECO:0007669"/>
    <property type="project" value="TreeGrafter"/>
</dbReference>
<protein>
    <recommendedName>
        <fullName evidence="6">CS domain-containing protein</fullName>
    </recommendedName>
</protein>
<keyword evidence="5" id="KW-1133">Transmembrane helix</keyword>
<dbReference type="InterPro" id="IPR008978">
    <property type="entry name" value="HSP20-like_chaperone"/>
</dbReference>
<evidence type="ECO:0000313" key="8">
    <source>
        <dbReference type="Proteomes" id="UP000601435"/>
    </source>
</evidence>
<feature type="transmembrane region" description="Helical" evidence="5">
    <location>
        <begin position="119"/>
        <end position="136"/>
    </location>
</feature>
<dbReference type="PANTHER" id="PTHR12356:SF3">
    <property type="entry name" value="NUCLEAR MIGRATION PROTEIN NUDC"/>
    <property type="match status" value="1"/>
</dbReference>
<feature type="coiled-coil region" evidence="3">
    <location>
        <begin position="442"/>
        <end position="469"/>
    </location>
</feature>
<dbReference type="OrthoDB" id="431351at2759"/>
<evidence type="ECO:0000256" key="1">
    <source>
        <dbReference type="ARBA" id="ARBA00004496"/>
    </source>
</evidence>
<dbReference type="Pfam" id="PF04969">
    <property type="entry name" value="CS"/>
    <property type="match status" value="2"/>
</dbReference>
<evidence type="ECO:0000313" key="7">
    <source>
        <dbReference type="EMBL" id="CAE7917328.1"/>
    </source>
</evidence>
<evidence type="ECO:0000256" key="3">
    <source>
        <dbReference type="SAM" id="Coils"/>
    </source>
</evidence>
<accession>A0A813BPN3</accession>
<feature type="transmembrane region" description="Helical" evidence="5">
    <location>
        <begin position="50"/>
        <end position="70"/>
    </location>
</feature>
<dbReference type="CDD" id="cd06467">
    <property type="entry name" value="p23_NUDC_like"/>
    <property type="match status" value="1"/>
</dbReference>
<feature type="transmembrane region" description="Helical" evidence="5">
    <location>
        <begin position="90"/>
        <end position="107"/>
    </location>
</feature>
<feature type="region of interest" description="Disordered" evidence="4">
    <location>
        <begin position="593"/>
        <end position="613"/>
    </location>
</feature>
<keyword evidence="3" id="KW-0175">Coiled coil</keyword>
<dbReference type="Proteomes" id="UP000601435">
    <property type="component" value="Unassembled WGS sequence"/>
</dbReference>
<feature type="region of interest" description="Disordered" evidence="4">
    <location>
        <begin position="167"/>
        <end position="211"/>
    </location>
</feature>
<comment type="subcellular location">
    <subcellularLocation>
        <location evidence="1">Cytoplasm</location>
    </subcellularLocation>
</comment>
<evidence type="ECO:0000256" key="2">
    <source>
        <dbReference type="ARBA" id="ARBA00022490"/>
    </source>
</evidence>
<dbReference type="SUPFAM" id="SSF49764">
    <property type="entry name" value="HSP20-like chaperones"/>
    <property type="match status" value="2"/>
</dbReference>
<comment type="caution">
    <text evidence="7">The sequence shown here is derived from an EMBL/GenBank/DDBJ whole genome shotgun (WGS) entry which is preliminary data.</text>
</comment>
<dbReference type="GO" id="GO:0051082">
    <property type="term" value="F:unfolded protein binding"/>
    <property type="evidence" value="ECO:0007669"/>
    <property type="project" value="TreeGrafter"/>
</dbReference>
<reference evidence="7" key="1">
    <citation type="submission" date="2021-02" db="EMBL/GenBank/DDBJ databases">
        <authorList>
            <person name="Dougan E. K."/>
            <person name="Rhodes N."/>
            <person name="Thang M."/>
            <person name="Chan C."/>
        </authorList>
    </citation>
    <scope>NUCLEOTIDE SEQUENCE</scope>
</reference>
<keyword evidence="5" id="KW-0812">Transmembrane</keyword>
<dbReference type="GO" id="GO:0005737">
    <property type="term" value="C:cytoplasm"/>
    <property type="evidence" value="ECO:0007669"/>
    <property type="project" value="UniProtKB-SubCell"/>
</dbReference>
<evidence type="ECO:0000256" key="4">
    <source>
        <dbReference type="SAM" id="MobiDB-lite"/>
    </source>
</evidence>
<organism evidence="7 8">
    <name type="scientific">Symbiodinium necroappetens</name>
    <dbReference type="NCBI Taxonomy" id="1628268"/>
    <lineage>
        <taxon>Eukaryota</taxon>
        <taxon>Sar</taxon>
        <taxon>Alveolata</taxon>
        <taxon>Dinophyceae</taxon>
        <taxon>Suessiales</taxon>
        <taxon>Symbiodiniaceae</taxon>
        <taxon>Symbiodinium</taxon>
    </lineage>
</organism>
<dbReference type="PANTHER" id="PTHR12356">
    <property type="entry name" value="NUCLEAR MOVEMENT PROTEIN NUDC"/>
    <property type="match status" value="1"/>
</dbReference>
<keyword evidence="8" id="KW-1185">Reference proteome</keyword>
<feature type="domain" description="CS" evidence="6">
    <location>
        <begin position="1092"/>
        <end position="1192"/>
    </location>
</feature>
<dbReference type="InterPro" id="IPR037898">
    <property type="entry name" value="NudC_fam"/>
</dbReference>